<dbReference type="Proteomes" id="UP000316747">
    <property type="component" value="Unassembled WGS sequence"/>
</dbReference>
<dbReference type="InterPro" id="IPR024983">
    <property type="entry name" value="CHAT_dom"/>
</dbReference>
<dbReference type="InterPro" id="IPR014767">
    <property type="entry name" value="DAD_dom"/>
</dbReference>
<feature type="compositionally biased region" description="Basic and acidic residues" evidence="1">
    <location>
        <begin position="743"/>
        <end position="762"/>
    </location>
</feature>
<dbReference type="EMBL" id="VFPM01000002">
    <property type="protein sequence ID" value="TQM61711.1"/>
    <property type="molecule type" value="Genomic_DNA"/>
</dbReference>
<evidence type="ECO:0000259" key="2">
    <source>
        <dbReference type="PROSITE" id="PS51231"/>
    </source>
</evidence>
<organism evidence="3 4">
    <name type="scientific">Humibacillus xanthopallidus</name>
    <dbReference type="NCBI Taxonomy" id="412689"/>
    <lineage>
        <taxon>Bacteria</taxon>
        <taxon>Bacillati</taxon>
        <taxon>Actinomycetota</taxon>
        <taxon>Actinomycetes</taxon>
        <taxon>Micrococcales</taxon>
        <taxon>Intrasporangiaceae</taxon>
        <taxon>Humibacillus</taxon>
    </lineage>
</organism>
<dbReference type="AlphaFoldDB" id="A0A543HTM1"/>
<dbReference type="OrthoDB" id="9761935at2"/>
<evidence type="ECO:0000313" key="4">
    <source>
        <dbReference type="Proteomes" id="UP000316747"/>
    </source>
</evidence>
<feature type="region of interest" description="Disordered" evidence="1">
    <location>
        <begin position="737"/>
        <end position="770"/>
    </location>
</feature>
<name>A0A543HTM1_9MICO</name>
<reference evidence="3 4" key="1">
    <citation type="submission" date="2019-06" db="EMBL/GenBank/DDBJ databases">
        <title>Genome sequencing of plant associated microbes to promote plant fitness in Sorghum bicolor and Oryza sativa.</title>
        <authorList>
            <person name="Coleman-Derr D."/>
        </authorList>
    </citation>
    <scope>NUCLEOTIDE SEQUENCE [LARGE SCALE GENOMIC DNA]</scope>
    <source>
        <strain evidence="3 4">KV-663</strain>
    </source>
</reference>
<accession>A0A543HTM1</accession>
<comment type="caution">
    <text evidence="3">The sequence shown here is derived from an EMBL/GenBank/DDBJ whole genome shotgun (WGS) entry which is preliminary data.</text>
</comment>
<sequence length="1130" mass="124693">MVRLMDTLRQEGQRRRRLRKRLRRLARRKVHAKEPSTERSQDALIHIGLEHHDHRDGRSCYIWLQRNGLALCATHWYSALECRRTSTLQNTIRNASHIPDALVHLYVVFAHTRLARIEPERGPALGVPPITPLRPQEMTEVASRISYISRDEIELINASIDFVAWKAGSGRLSPSVVKTFRRLSTSELSHVRVEAILTLAEVRIIVRLRERGLRARQLQRVIGGENGNHDIRNELKKGLADSTWGTSYSHKSILDSLARIEGGDLEAALRALAGQPVVEEAGPAAETRSTLLAENLADLAGRPDHDGLLAPGAMSRALSLIRQISVFELPEDLLQGYTLTLARVDAALLKSGNRRARTMRETIWDRYFEIRQAAWDRHVEVELAIAQAMYTHYQICSCGQSIAWATQSLFHAHGHLEPNDPRTLGVTISLLNCALTDHSENDSYVPIVPFLDTLEELSGFRSDADVLAVLGSLLVSLSAFGNEREALLDRAARYYEWALSIARIQRSARYQDCLAGVATVFFARGNLAMGAQDFRSAEAFYSKAVRYSSTAYKRADESDHARALLYAKILHVRSALKRDAAGEQRAIAIQSRSLRAAAEMGKQIGGLAELTIWVDPSHHAGDFSLVLSAHVEAIENWRDNTTSALEAALAVARHAPLISDPRLIRRILDIALEAVASAVSVRDPRHALRRIQGLSSYAAEFSVVRLNDPWRALLELERGTLLRLRYQQIKGIRSQHTAASFSKMDDEQERRRRISADPDRAPRRPKLLNVSGPVRSDRLAQATGQPVVYLSCTERGGLAVMATPDGDITCRVLNRLNLSVVNAWLDRLSTEGNVPESQEVRGVRGPRGSVAPGRAQVERILQEAAEALSPIDEYLTGSGYRTAHVIPVGQMSGIPWSHVFRLQVNVDPSAALVWESILRETTVGPPIAIGSPDPCVYAGEEFPPLPGAQEEATWLRMEFGCQTLSGGEATREAFLAALGSGAEFVHVGTHGHVDPTAWGEDAHLLWSSLSGPTDENTVSFQDLMEAQVSCDLVFLATCWGGSPNRSLPDEGISLPAALLARGARTVIAPLWPIDDDVASYLVKRFYRHWKVDGMNVRGALAAASEDTRTHPDFAASSTWAAFAVSGSSDD</sequence>
<evidence type="ECO:0000256" key="1">
    <source>
        <dbReference type="SAM" id="MobiDB-lite"/>
    </source>
</evidence>
<protein>
    <submittedName>
        <fullName evidence="3">CHAT domain-containing protein</fullName>
    </submittedName>
</protein>
<proteinExistence type="predicted"/>
<feature type="domain" description="DAD" evidence="2">
    <location>
        <begin position="1"/>
        <end position="27"/>
    </location>
</feature>
<keyword evidence="4" id="KW-1185">Reference proteome</keyword>
<dbReference type="Pfam" id="PF12770">
    <property type="entry name" value="CHAT"/>
    <property type="match status" value="1"/>
</dbReference>
<gene>
    <name evidence="3" type="ORF">FBY41_1723</name>
</gene>
<dbReference type="PROSITE" id="PS51231">
    <property type="entry name" value="DAD"/>
    <property type="match status" value="1"/>
</dbReference>
<evidence type="ECO:0000313" key="3">
    <source>
        <dbReference type="EMBL" id="TQM61711.1"/>
    </source>
</evidence>